<evidence type="ECO:0000256" key="6">
    <source>
        <dbReference type="ARBA" id="ARBA00023034"/>
    </source>
</evidence>
<feature type="compositionally biased region" description="Gly residues" evidence="9">
    <location>
        <begin position="1"/>
        <end position="20"/>
    </location>
</feature>
<comment type="subcellular location">
    <subcellularLocation>
        <location evidence="8">Endomembrane system</location>
        <topology evidence="8">Single-pass type IV membrane protein</topology>
    </subcellularLocation>
    <subcellularLocation>
        <location evidence="1">Golgi apparatus membrane</location>
    </subcellularLocation>
</comment>
<proteinExistence type="predicted"/>
<dbReference type="CDD" id="cd15853">
    <property type="entry name" value="SNARE_Bet1"/>
    <property type="match status" value="1"/>
</dbReference>
<evidence type="ECO:0000256" key="1">
    <source>
        <dbReference type="ARBA" id="ARBA00004394"/>
    </source>
</evidence>
<evidence type="ECO:0000256" key="2">
    <source>
        <dbReference type="ARBA" id="ARBA00022448"/>
    </source>
</evidence>
<accession>A0A4P9X6H7</accession>
<evidence type="ECO:0000256" key="10">
    <source>
        <dbReference type="SAM" id="Phobius"/>
    </source>
</evidence>
<dbReference type="GO" id="GO:0000139">
    <property type="term" value="C:Golgi membrane"/>
    <property type="evidence" value="ECO:0007669"/>
    <property type="project" value="UniProtKB-SubCell"/>
</dbReference>
<keyword evidence="3 10" id="KW-0812">Transmembrane</keyword>
<dbReference type="InterPro" id="IPR000727">
    <property type="entry name" value="T_SNARE_dom"/>
</dbReference>
<dbReference type="InterPro" id="IPR039899">
    <property type="entry name" value="BET1_SNARE"/>
</dbReference>
<keyword evidence="6" id="KW-0333">Golgi apparatus</keyword>
<evidence type="ECO:0000313" key="12">
    <source>
        <dbReference type="EMBL" id="RKP00796.1"/>
    </source>
</evidence>
<keyword evidence="4" id="KW-0653">Protein transport</keyword>
<feature type="transmembrane region" description="Helical" evidence="10">
    <location>
        <begin position="94"/>
        <end position="112"/>
    </location>
</feature>
<name>A0A4P9X6H7_9FUNG</name>
<dbReference type="Gene3D" id="1.20.5.110">
    <property type="match status" value="1"/>
</dbReference>
<evidence type="ECO:0000259" key="11">
    <source>
        <dbReference type="PROSITE" id="PS50192"/>
    </source>
</evidence>
<keyword evidence="5 10" id="KW-1133">Transmembrane helix</keyword>
<dbReference type="STRING" id="1555241.A0A4P9X6H7"/>
<dbReference type="PANTHER" id="PTHR12791">
    <property type="entry name" value="GOLGI SNARE BET1-RELATED"/>
    <property type="match status" value="1"/>
</dbReference>
<sequence>MGSLGGGSSSGGGPSGGLGGMNSYAMERQNDDQVDMLTSKMGLLKEISLQIGEEVNAQNRYLQDLSNDFTTSGSLLNTTMGKLTKMAKNQSSRWMCYLVLFVIAVFSWLFLFRRSH</sequence>
<reference evidence="13" key="1">
    <citation type="journal article" date="2018" name="Nat. Microbiol.">
        <title>Leveraging single-cell genomics to expand the fungal tree of life.</title>
        <authorList>
            <person name="Ahrendt S.R."/>
            <person name="Quandt C.A."/>
            <person name="Ciobanu D."/>
            <person name="Clum A."/>
            <person name="Salamov A."/>
            <person name="Andreopoulos B."/>
            <person name="Cheng J.F."/>
            <person name="Woyke T."/>
            <person name="Pelin A."/>
            <person name="Henrissat B."/>
            <person name="Reynolds N.K."/>
            <person name="Benny G.L."/>
            <person name="Smith M.E."/>
            <person name="James T.Y."/>
            <person name="Grigoriev I.V."/>
        </authorList>
    </citation>
    <scope>NUCLEOTIDE SEQUENCE [LARGE SCALE GENOMIC DNA]</scope>
    <source>
        <strain evidence="13">ATCC 52028</strain>
    </source>
</reference>
<keyword evidence="13" id="KW-1185">Reference proteome</keyword>
<gene>
    <name evidence="12" type="ORF">CXG81DRAFT_12808</name>
</gene>
<protein>
    <recommendedName>
        <fullName evidence="11">t-SNARE coiled-coil homology domain-containing protein</fullName>
    </recommendedName>
</protein>
<evidence type="ECO:0000256" key="7">
    <source>
        <dbReference type="ARBA" id="ARBA00023136"/>
    </source>
</evidence>
<evidence type="ECO:0000256" key="4">
    <source>
        <dbReference type="ARBA" id="ARBA00022927"/>
    </source>
</evidence>
<dbReference type="AlphaFoldDB" id="A0A4P9X6H7"/>
<dbReference type="GO" id="GO:0015031">
    <property type="term" value="P:protein transport"/>
    <property type="evidence" value="ECO:0007669"/>
    <property type="project" value="UniProtKB-KW"/>
</dbReference>
<evidence type="ECO:0000256" key="3">
    <source>
        <dbReference type="ARBA" id="ARBA00022692"/>
    </source>
</evidence>
<dbReference type="PROSITE" id="PS50192">
    <property type="entry name" value="T_SNARE"/>
    <property type="match status" value="1"/>
</dbReference>
<evidence type="ECO:0000256" key="9">
    <source>
        <dbReference type="SAM" id="MobiDB-lite"/>
    </source>
</evidence>
<evidence type="ECO:0000256" key="8">
    <source>
        <dbReference type="ARBA" id="ARBA00046280"/>
    </source>
</evidence>
<dbReference type="SMART" id="SM00397">
    <property type="entry name" value="t_SNARE"/>
    <property type="match status" value="1"/>
</dbReference>
<dbReference type="Proteomes" id="UP000274922">
    <property type="component" value="Unassembled WGS sequence"/>
</dbReference>
<feature type="domain" description="T-SNARE coiled-coil homology" evidence="11">
    <location>
        <begin position="24"/>
        <end position="86"/>
    </location>
</feature>
<feature type="region of interest" description="Disordered" evidence="9">
    <location>
        <begin position="1"/>
        <end position="24"/>
    </location>
</feature>
<evidence type="ECO:0000313" key="13">
    <source>
        <dbReference type="Proteomes" id="UP000274922"/>
    </source>
</evidence>
<evidence type="ECO:0000256" key="5">
    <source>
        <dbReference type="ARBA" id="ARBA00022989"/>
    </source>
</evidence>
<dbReference type="OrthoDB" id="261831at2759"/>
<dbReference type="SUPFAM" id="SSF58038">
    <property type="entry name" value="SNARE fusion complex"/>
    <property type="match status" value="1"/>
</dbReference>
<keyword evidence="2" id="KW-0813">Transport</keyword>
<keyword evidence="7 10" id="KW-0472">Membrane</keyword>
<dbReference type="EMBL" id="ML014198">
    <property type="protein sequence ID" value="RKP00796.1"/>
    <property type="molecule type" value="Genomic_DNA"/>
</dbReference>
<organism evidence="12 13">
    <name type="scientific">Caulochytrium protostelioides</name>
    <dbReference type="NCBI Taxonomy" id="1555241"/>
    <lineage>
        <taxon>Eukaryota</taxon>
        <taxon>Fungi</taxon>
        <taxon>Fungi incertae sedis</taxon>
        <taxon>Chytridiomycota</taxon>
        <taxon>Chytridiomycota incertae sedis</taxon>
        <taxon>Chytridiomycetes</taxon>
        <taxon>Caulochytriales</taxon>
        <taxon>Caulochytriaceae</taxon>
        <taxon>Caulochytrium</taxon>
    </lineage>
</organism>